<dbReference type="PANTHER" id="PTHR35512">
    <property type="entry name" value="OS11G0550900 PROTEIN"/>
    <property type="match status" value="1"/>
</dbReference>
<evidence type="ECO:0000313" key="2">
    <source>
        <dbReference type="Proteomes" id="UP001209570"/>
    </source>
</evidence>
<keyword evidence="2" id="KW-1185">Reference proteome</keyword>
<name>A0AAD5LVK4_PYTIN</name>
<reference evidence="1" key="1">
    <citation type="submission" date="2021-12" db="EMBL/GenBank/DDBJ databases">
        <title>Prjna785345.</title>
        <authorList>
            <person name="Rujirawat T."/>
            <person name="Krajaejun T."/>
        </authorList>
    </citation>
    <scope>NUCLEOTIDE SEQUENCE</scope>
    <source>
        <strain evidence="1">Pi057C3</strain>
    </source>
</reference>
<dbReference type="AlphaFoldDB" id="A0AAD5LVK4"/>
<proteinExistence type="predicted"/>
<dbReference type="EMBL" id="JAKCXM010000457">
    <property type="protein sequence ID" value="KAJ0393829.1"/>
    <property type="molecule type" value="Genomic_DNA"/>
</dbReference>
<comment type="caution">
    <text evidence="1">The sequence shown here is derived from an EMBL/GenBank/DDBJ whole genome shotgun (WGS) entry which is preliminary data.</text>
</comment>
<accession>A0AAD5LVK4</accession>
<dbReference type="PANTHER" id="PTHR35512:SF1">
    <property type="entry name" value="OS11G0550900 PROTEIN"/>
    <property type="match status" value="1"/>
</dbReference>
<organism evidence="1 2">
    <name type="scientific">Pythium insidiosum</name>
    <name type="common">Pythiosis disease agent</name>
    <dbReference type="NCBI Taxonomy" id="114742"/>
    <lineage>
        <taxon>Eukaryota</taxon>
        <taxon>Sar</taxon>
        <taxon>Stramenopiles</taxon>
        <taxon>Oomycota</taxon>
        <taxon>Peronosporomycetes</taxon>
        <taxon>Pythiales</taxon>
        <taxon>Pythiaceae</taxon>
        <taxon>Pythium</taxon>
    </lineage>
</organism>
<dbReference type="Proteomes" id="UP001209570">
    <property type="component" value="Unassembled WGS sequence"/>
</dbReference>
<protein>
    <submittedName>
        <fullName evidence="1">Uncharacterized protein</fullName>
    </submittedName>
</protein>
<evidence type="ECO:0000313" key="1">
    <source>
        <dbReference type="EMBL" id="KAJ0393829.1"/>
    </source>
</evidence>
<gene>
    <name evidence="1" type="ORF">P43SY_002989</name>
</gene>
<sequence length="228" mass="24195">MVSWGELLLTVTAASYLLGRKELPKLGRFVGLYTGRSVGAIIRAKQEFFDATKDHEIVKLQREFQRGIEELNEIRAELTTVGNMARPHQPVGTAVTVGPTAAPATSAAPSTPSFVANQASTLTTPPAAVASSSVSVQPNATPAAAAIRPTVATSEYIATLSGRQEKRTDEASLALAELKLAERGSYATRIESLEGGADYVAASIVDSLLLDRLDRQNASQPGRDPHKQ</sequence>